<name>A0A518BJB0_9BACT</name>
<keyword evidence="7" id="KW-1185">Reference proteome</keyword>
<evidence type="ECO:0000313" key="6">
    <source>
        <dbReference type="EMBL" id="QDU67067.1"/>
    </source>
</evidence>
<reference evidence="6 7" key="1">
    <citation type="submission" date="2019-02" db="EMBL/GenBank/DDBJ databases">
        <title>Deep-cultivation of Planctomycetes and their phenomic and genomic characterization uncovers novel biology.</title>
        <authorList>
            <person name="Wiegand S."/>
            <person name="Jogler M."/>
            <person name="Boedeker C."/>
            <person name="Pinto D."/>
            <person name="Vollmers J."/>
            <person name="Rivas-Marin E."/>
            <person name="Kohn T."/>
            <person name="Peeters S.H."/>
            <person name="Heuer A."/>
            <person name="Rast P."/>
            <person name="Oberbeckmann S."/>
            <person name="Bunk B."/>
            <person name="Jeske O."/>
            <person name="Meyerdierks A."/>
            <person name="Storesund J.E."/>
            <person name="Kallscheuer N."/>
            <person name="Luecker S."/>
            <person name="Lage O.M."/>
            <person name="Pohl T."/>
            <person name="Merkel B.J."/>
            <person name="Hornburger P."/>
            <person name="Mueller R.-W."/>
            <person name="Bruemmer F."/>
            <person name="Labrenz M."/>
            <person name="Spormann A.M."/>
            <person name="Op den Camp H."/>
            <person name="Overmann J."/>
            <person name="Amann R."/>
            <person name="Jetten M.S.M."/>
            <person name="Mascher T."/>
            <person name="Medema M.H."/>
            <person name="Devos D.P."/>
            <person name="Kaster A.-K."/>
            <person name="Ovreas L."/>
            <person name="Rohde M."/>
            <person name="Galperin M.Y."/>
            <person name="Jogler C."/>
        </authorList>
    </citation>
    <scope>NUCLEOTIDE SEQUENCE [LARGE SCALE GENOMIC DNA]</scope>
    <source>
        <strain evidence="6 7">Pla133</strain>
    </source>
</reference>
<evidence type="ECO:0000256" key="3">
    <source>
        <dbReference type="PROSITE-ProRule" id="PRU00492"/>
    </source>
</evidence>
<keyword evidence="1 3" id="KW-0547">Nucleotide-binding</keyword>
<dbReference type="Proteomes" id="UP000316921">
    <property type="component" value="Chromosome"/>
</dbReference>
<feature type="region of interest" description="Disordered" evidence="4">
    <location>
        <begin position="719"/>
        <end position="746"/>
    </location>
</feature>
<dbReference type="AlphaFoldDB" id="A0A518BJB0"/>
<organism evidence="6 7">
    <name type="scientific">Engelhardtia mirabilis</name>
    <dbReference type="NCBI Taxonomy" id="2528011"/>
    <lineage>
        <taxon>Bacteria</taxon>
        <taxon>Pseudomonadati</taxon>
        <taxon>Planctomycetota</taxon>
        <taxon>Planctomycetia</taxon>
        <taxon>Planctomycetia incertae sedis</taxon>
        <taxon>Engelhardtia</taxon>
    </lineage>
</organism>
<dbReference type="GO" id="GO:0009265">
    <property type="term" value="P:2'-deoxyribonucleotide biosynthetic process"/>
    <property type="evidence" value="ECO:0007669"/>
    <property type="project" value="TreeGrafter"/>
</dbReference>
<dbReference type="EMBL" id="CP036287">
    <property type="protein sequence ID" value="QDU67067.1"/>
    <property type="molecule type" value="Genomic_DNA"/>
</dbReference>
<gene>
    <name evidence="6" type="primary">nrdZ</name>
    <name evidence="6" type="ORF">Pla133_21450</name>
</gene>
<keyword evidence="6" id="KW-0560">Oxidoreductase</keyword>
<feature type="domain" description="ATP-cone" evidence="5">
    <location>
        <begin position="14"/>
        <end position="120"/>
    </location>
</feature>
<evidence type="ECO:0000259" key="5">
    <source>
        <dbReference type="PROSITE" id="PS51161"/>
    </source>
</evidence>
<accession>A0A518BJB0</accession>
<dbReference type="GO" id="GO:0004748">
    <property type="term" value="F:ribonucleoside-diphosphate reductase activity, thioredoxin disulfide as acceptor"/>
    <property type="evidence" value="ECO:0007669"/>
    <property type="project" value="UniProtKB-EC"/>
</dbReference>
<proteinExistence type="predicted"/>
<dbReference type="RefSeq" id="WP_145064901.1">
    <property type="nucleotide sequence ID" value="NZ_CP036287.1"/>
</dbReference>
<evidence type="ECO:0000256" key="4">
    <source>
        <dbReference type="SAM" id="MobiDB-lite"/>
    </source>
</evidence>
<evidence type="ECO:0000256" key="1">
    <source>
        <dbReference type="ARBA" id="ARBA00022741"/>
    </source>
</evidence>
<sequence>MVDRRDQERPEPLRFVRKRDGRVVGFDRGKISDAVRRATSAAGEEDAAFADDVAAVVEMALARGAGRQANGDEHRMGSDGPPVPEIEAIQDCVERALIELGRAAVAKAYILYRDRRARAREALRVRPPTNAAHDVEVLEADRTAAWSKSRIAAALVTEAELPRDVAETVATRVEERVFAAGLESISTSLIRALVDNELVDLGLTAALERQEPVSLPRHDLRLLFGGEGERCWSPWLDLRERGDTGPPEALERSDLERALAGEALRRFALRDVLDARGRELHLGGDMHVEDLRSPHLYLTLGIPAELAAAGSAGSDGPFGLLASLPSLLASTARGIALEDTGALLGDLARATRPRSPLGLGGWLRAVAAVAEASGRRVDVHSPGTRHAAARARLLEEWVELDQAPLSPRLLLDESEVAELAASSSGERARLLRLLESGRAVATFGREGEQFAAPGCRRQARERGLVACGGAVAINLPRLARAAGPWREERMMEDLFGLLSCAVETCRALQRFQNSAASARPLTLRPRVGYALVPVGLREALRVLGDGQVDAEQGARLLGLMVEAASRFPGPGAPAMVVSPFFGERARLRLFGLDVERSGAPGVRQGLLFDGAADVPGADWAEGAGRRPYGLGYALAVRGRLRPGEGEAELMRTLPSGALYPALPASVDEPTAHDRFLAARERQRGVDPGELLPLEGERARLRLLGDDERLAEVVAAVSGARDNDATKVAPSSVGIEQAKTEDPREDR</sequence>
<dbReference type="GO" id="GO:0031250">
    <property type="term" value="C:anaerobic ribonucleoside-triphosphate reductase complex"/>
    <property type="evidence" value="ECO:0007669"/>
    <property type="project" value="TreeGrafter"/>
</dbReference>
<protein>
    <submittedName>
        <fullName evidence="6">Ribonucleoside-diphosphate reductase NrdZ</fullName>
        <ecNumber evidence="6">1.17.4.1</ecNumber>
    </submittedName>
</protein>
<dbReference type="PANTHER" id="PTHR21075">
    <property type="entry name" value="ANAEROBIC RIBONUCLEOSIDE-TRIPHOSPHATE REDUCTASE"/>
    <property type="match status" value="1"/>
</dbReference>
<feature type="compositionally biased region" description="Basic and acidic residues" evidence="4">
    <location>
        <begin position="737"/>
        <end position="746"/>
    </location>
</feature>
<dbReference type="GO" id="GO:0008998">
    <property type="term" value="F:ribonucleoside-triphosphate reductase (thioredoxin) activity"/>
    <property type="evidence" value="ECO:0007669"/>
    <property type="project" value="TreeGrafter"/>
</dbReference>
<dbReference type="Pfam" id="PF03477">
    <property type="entry name" value="ATP-cone"/>
    <property type="match status" value="1"/>
</dbReference>
<dbReference type="KEGG" id="pbap:Pla133_21450"/>
<dbReference type="EC" id="1.17.4.1" evidence="6"/>
<keyword evidence="2 3" id="KW-0067">ATP-binding</keyword>
<evidence type="ECO:0000256" key="2">
    <source>
        <dbReference type="ARBA" id="ARBA00022840"/>
    </source>
</evidence>
<dbReference type="GO" id="GO:0005524">
    <property type="term" value="F:ATP binding"/>
    <property type="evidence" value="ECO:0007669"/>
    <property type="project" value="UniProtKB-UniRule"/>
</dbReference>
<dbReference type="InterPro" id="IPR005144">
    <property type="entry name" value="ATP-cone_dom"/>
</dbReference>
<evidence type="ECO:0000313" key="7">
    <source>
        <dbReference type="Proteomes" id="UP000316921"/>
    </source>
</evidence>
<dbReference type="PANTHER" id="PTHR21075:SF0">
    <property type="entry name" value="ANAEROBIC RIBONUCLEOSIDE-TRIPHOSPHATE REDUCTASE"/>
    <property type="match status" value="1"/>
</dbReference>
<dbReference type="PROSITE" id="PS51161">
    <property type="entry name" value="ATP_CONE"/>
    <property type="match status" value="1"/>
</dbReference>